<accession>A0A0F6WE62</accession>
<evidence type="ECO:0000313" key="1">
    <source>
        <dbReference type="EMBL" id="AKF14503.1"/>
    </source>
</evidence>
<dbReference type="Proteomes" id="UP000201500">
    <property type="component" value="Segment"/>
</dbReference>
<proteinExistence type="predicted"/>
<protein>
    <submittedName>
        <fullName evidence="1">Uncharacterized protein</fullName>
    </submittedName>
</protein>
<keyword evidence="2" id="KW-1185">Reference proteome</keyword>
<dbReference type="Pfam" id="PF07799">
    <property type="entry name" value="DUF1643"/>
    <property type="match status" value="1"/>
</dbReference>
<dbReference type="OrthoDB" id="24298at10239"/>
<reference evidence="1 2" key="1">
    <citation type="journal article" date="2015" name="Genome Announc.">
        <title>Genome Sequences of Cluster G Mycobacteriophages Cambiare, FlagStaff, and MOOREtheMARYer.</title>
        <authorList>
            <person name="Pope W.H."/>
            <person name="Augustine D.A."/>
            <person name="Carroll D.C."/>
            <person name="Duncan J.C."/>
            <person name="Harwi K.M."/>
            <person name="Howry R."/>
            <person name="Jagessar B."/>
            <person name="Lum B.A."/>
            <person name="Meinert J.W."/>
            <person name="Migliozzi J.S."/>
            <person name="Milliken K.A."/>
            <person name="Mitchell C.J."/>
            <person name="Nalatwad A.S."/>
            <person name="Orlandini K.C."/>
            <person name="Rhein M.J."/>
            <person name="Saravanan V."/>
            <person name="Seese B.A."/>
            <person name="Schiebel J.G."/>
            <person name="Thomas K.B."/>
            <person name="Adkins N.L."/>
            <person name="Cohen K.L."/>
            <person name="Iyengar V.B."/>
            <person name="Kim H."/>
            <person name="Kramer Z.J."/>
            <person name="Montgomery M.T."/>
            <person name="Schafer C.E."/>
            <person name="Wilkes K.E."/>
            <person name="Grubb S.R."/>
            <person name="Warner M.H."/>
            <person name="Bowman C.A."/>
            <person name="Russell D.A."/>
            <person name="Hatfull G.F."/>
        </authorList>
    </citation>
    <scope>NUCLEOTIDE SEQUENCE [LARGE SCALE GENOMIC DNA]</scope>
</reference>
<sequence length="163" mass="18043">MTTTPLPLDVKTSTAVLSPCGRYRYELLRRWDASLPLLDARMLNPSKADAERNDPTIRRVIDFARRWGFGGIRVTNQFALRATDPAELLVADDPIGPENLEYLRRPAVKTLVAWGAHAAVRLRAPAGSWPLPENAVCLGVTAAGAPRHPLYVRADTEPIPWQP</sequence>
<name>A0A0F6WE62_9CAUD</name>
<dbReference type="KEGG" id="vg:26635964"/>
<dbReference type="EMBL" id="KR080198">
    <property type="protein sequence ID" value="AKF14503.1"/>
    <property type="molecule type" value="Genomic_DNA"/>
</dbReference>
<dbReference type="GeneID" id="26635964"/>
<evidence type="ECO:0000313" key="2">
    <source>
        <dbReference type="Proteomes" id="UP000201500"/>
    </source>
</evidence>
<dbReference type="InterPro" id="IPR012441">
    <property type="entry name" value="DUF1643"/>
</dbReference>
<gene>
    <name evidence="1" type="primary">1</name>
    <name evidence="1" type="ORF">SEA_CAMBIARE_1</name>
</gene>
<dbReference type="RefSeq" id="YP_009209483.1">
    <property type="nucleotide sequence ID" value="NC_028922.1"/>
</dbReference>
<organism evidence="1 2">
    <name type="scientific">Mycobacterium phage Cambiare</name>
    <dbReference type="NCBI Taxonomy" id="1647305"/>
    <lineage>
        <taxon>Viruses</taxon>
        <taxon>Duplodnaviria</taxon>
        <taxon>Heunggongvirae</taxon>
        <taxon>Uroviricota</taxon>
        <taxon>Caudoviricetes</taxon>
        <taxon>Gclasvirinae</taxon>
        <taxon>Avocadovirus</taxon>
        <taxon>Avocadovirus cambiare</taxon>
    </lineage>
</organism>